<evidence type="ECO:0000256" key="3">
    <source>
        <dbReference type="ARBA" id="ARBA00023125"/>
    </source>
</evidence>
<evidence type="ECO:0000259" key="7">
    <source>
        <dbReference type="PROSITE" id="PS50066"/>
    </source>
</evidence>
<proteinExistence type="predicted"/>
<evidence type="ECO:0000256" key="6">
    <source>
        <dbReference type="SAM" id="Coils"/>
    </source>
</evidence>
<protein>
    <submittedName>
        <fullName evidence="8">Agamous-like MADS-box protein AGL80</fullName>
    </submittedName>
</protein>
<dbReference type="Gene3D" id="3.40.1810.10">
    <property type="entry name" value="Transcription factor, MADS-box"/>
    <property type="match status" value="1"/>
</dbReference>
<name>A0A371HGM4_MUCPR</name>
<feature type="coiled-coil region" evidence="6">
    <location>
        <begin position="139"/>
        <end position="166"/>
    </location>
</feature>
<dbReference type="GO" id="GO:0046983">
    <property type="term" value="F:protein dimerization activity"/>
    <property type="evidence" value="ECO:0007669"/>
    <property type="project" value="InterPro"/>
</dbReference>
<dbReference type="PANTHER" id="PTHR11945">
    <property type="entry name" value="MADS BOX PROTEIN"/>
    <property type="match status" value="1"/>
</dbReference>
<reference evidence="8" key="1">
    <citation type="submission" date="2018-05" db="EMBL/GenBank/DDBJ databases">
        <title>Draft genome of Mucuna pruriens seed.</title>
        <authorList>
            <person name="Nnadi N.E."/>
            <person name="Vos R."/>
            <person name="Hasami M.H."/>
            <person name="Devisetty U.K."/>
            <person name="Aguiy J.C."/>
        </authorList>
    </citation>
    <scope>NUCLEOTIDE SEQUENCE [LARGE SCALE GENOMIC DNA]</scope>
    <source>
        <strain evidence="8">JCA_2017</strain>
    </source>
</reference>
<evidence type="ECO:0000256" key="5">
    <source>
        <dbReference type="ARBA" id="ARBA00023242"/>
    </source>
</evidence>
<dbReference type="OrthoDB" id="779403at2759"/>
<keyword evidence="3" id="KW-0238">DNA-binding</keyword>
<dbReference type="AlphaFoldDB" id="A0A371HGM4"/>
<keyword evidence="6" id="KW-0175">Coiled coil</keyword>
<evidence type="ECO:0000313" key="9">
    <source>
        <dbReference type="Proteomes" id="UP000257109"/>
    </source>
</evidence>
<dbReference type="Pfam" id="PF00319">
    <property type="entry name" value="SRF-TF"/>
    <property type="match status" value="1"/>
</dbReference>
<dbReference type="GO" id="GO:0005634">
    <property type="term" value="C:nucleus"/>
    <property type="evidence" value="ECO:0007669"/>
    <property type="project" value="UniProtKB-SubCell"/>
</dbReference>
<sequence length="168" mass="19339">MFGTRDSATMARKKVKLALISDDTARKVTYKKRKKGIIKKVSELTILCGIPACAIISSPFDPMPETWPDSKATKQVIQRYMNASTLDQSKNINQESFIKQRIAKAHHQLRKQRQDNLDKQNTLSLFQYIQGEEHLPDTIQELKKLHKLIEKNMKEIENKLAKIICESS</sequence>
<dbReference type="SUPFAM" id="SSF55455">
    <property type="entry name" value="SRF-like"/>
    <property type="match status" value="1"/>
</dbReference>
<evidence type="ECO:0000313" key="8">
    <source>
        <dbReference type="EMBL" id="RDY01925.1"/>
    </source>
</evidence>
<dbReference type="GO" id="GO:0000981">
    <property type="term" value="F:DNA-binding transcription factor activity, RNA polymerase II-specific"/>
    <property type="evidence" value="ECO:0007669"/>
    <property type="project" value="TreeGrafter"/>
</dbReference>
<evidence type="ECO:0000256" key="4">
    <source>
        <dbReference type="ARBA" id="ARBA00023163"/>
    </source>
</evidence>
<feature type="non-terminal residue" evidence="8">
    <location>
        <position position="1"/>
    </location>
</feature>
<dbReference type="FunFam" id="3.40.1810.10:FF:000024">
    <property type="entry name" value="Agamous-like MADS-box protein AGL80"/>
    <property type="match status" value="1"/>
</dbReference>
<keyword evidence="9" id="KW-1185">Reference proteome</keyword>
<comment type="caution">
    <text evidence="8">The sequence shown here is derived from an EMBL/GenBank/DDBJ whole genome shotgun (WGS) entry which is preliminary data.</text>
</comment>
<keyword evidence="2" id="KW-0805">Transcription regulation</keyword>
<gene>
    <name evidence="8" type="primary">AGL80</name>
    <name evidence="8" type="ORF">CR513_14682</name>
</gene>
<feature type="domain" description="MADS-box" evidence="7">
    <location>
        <begin position="10"/>
        <end position="58"/>
    </location>
</feature>
<dbReference type="PRINTS" id="PR00404">
    <property type="entry name" value="MADSDOMAIN"/>
</dbReference>
<dbReference type="GO" id="GO:0000978">
    <property type="term" value="F:RNA polymerase II cis-regulatory region sequence-specific DNA binding"/>
    <property type="evidence" value="ECO:0007669"/>
    <property type="project" value="TreeGrafter"/>
</dbReference>
<dbReference type="Proteomes" id="UP000257109">
    <property type="component" value="Unassembled WGS sequence"/>
</dbReference>
<dbReference type="EMBL" id="QJKJ01002650">
    <property type="protein sequence ID" value="RDY01925.1"/>
    <property type="molecule type" value="Genomic_DNA"/>
</dbReference>
<keyword evidence="5" id="KW-0539">Nucleus</keyword>
<evidence type="ECO:0000256" key="2">
    <source>
        <dbReference type="ARBA" id="ARBA00023015"/>
    </source>
</evidence>
<dbReference type="InterPro" id="IPR002100">
    <property type="entry name" value="TF_MADSbox"/>
</dbReference>
<dbReference type="PROSITE" id="PS50066">
    <property type="entry name" value="MADS_BOX_2"/>
    <property type="match status" value="1"/>
</dbReference>
<keyword evidence="4" id="KW-0804">Transcription</keyword>
<accession>A0A371HGM4</accession>
<organism evidence="8 9">
    <name type="scientific">Mucuna pruriens</name>
    <name type="common">Velvet bean</name>
    <name type="synonym">Dolichos pruriens</name>
    <dbReference type="NCBI Taxonomy" id="157652"/>
    <lineage>
        <taxon>Eukaryota</taxon>
        <taxon>Viridiplantae</taxon>
        <taxon>Streptophyta</taxon>
        <taxon>Embryophyta</taxon>
        <taxon>Tracheophyta</taxon>
        <taxon>Spermatophyta</taxon>
        <taxon>Magnoliopsida</taxon>
        <taxon>eudicotyledons</taxon>
        <taxon>Gunneridae</taxon>
        <taxon>Pentapetalae</taxon>
        <taxon>rosids</taxon>
        <taxon>fabids</taxon>
        <taxon>Fabales</taxon>
        <taxon>Fabaceae</taxon>
        <taxon>Papilionoideae</taxon>
        <taxon>50 kb inversion clade</taxon>
        <taxon>NPAAA clade</taxon>
        <taxon>indigoferoid/millettioid clade</taxon>
        <taxon>Phaseoleae</taxon>
        <taxon>Mucuna</taxon>
    </lineage>
</organism>
<dbReference type="PANTHER" id="PTHR11945:SF425">
    <property type="entry name" value="MADS-BOX TRANSCRIPTION FACTOR FAMILY PROTEIN"/>
    <property type="match status" value="1"/>
</dbReference>
<comment type="subcellular location">
    <subcellularLocation>
        <location evidence="1">Nucleus</location>
    </subcellularLocation>
</comment>
<dbReference type="SMART" id="SM00432">
    <property type="entry name" value="MADS"/>
    <property type="match status" value="1"/>
</dbReference>
<dbReference type="InterPro" id="IPR036879">
    <property type="entry name" value="TF_MADSbox_sf"/>
</dbReference>
<evidence type="ECO:0000256" key="1">
    <source>
        <dbReference type="ARBA" id="ARBA00004123"/>
    </source>
</evidence>